<dbReference type="EMBL" id="MFEY01000007">
    <property type="protein sequence ID" value="OGE90330.1"/>
    <property type="molecule type" value="Genomic_DNA"/>
</dbReference>
<protein>
    <submittedName>
        <fullName evidence="1">Uncharacterized protein</fullName>
    </submittedName>
</protein>
<accession>A0A1F5PKV6</accession>
<evidence type="ECO:0000313" key="1">
    <source>
        <dbReference type="EMBL" id="OGE90330.1"/>
    </source>
</evidence>
<proteinExistence type="predicted"/>
<dbReference type="Proteomes" id="UP000177682">
    <property type="component" value="Unassembled WGS sequence"/>
</dbReference>
<sequence>MADEQEQQQAKDRHYETMGRLETLRSDVYNEIRAIINRYYERVPADNIYEREERGFIRDELRRVQTRIDETINGL</sequence>
<gene>
    <name evidence="1" type="ORF">A3E29_04555</name>
</gene>
<evidence type="ECO:0000313" key="2">
    <source>
        <dbReference type="Proteomes" id="UP000177682"/>
    </source>
</evidence>
<comment type="caution">
    <text evidence="1">The sequence shown here is derived from an EMBL/GenBank/DDBJ whole genome shotgun (WGS) entry which is preliminary data.</text>
</comment>
<organism evidence="1 2">
    <name type="scientific">Candidatus Doudnabacteria bacterium RIFCSPHIGHO2_12_FULL_48_16</name>
    <dbReference type="NCBI Taxonomy" id="1817838"/>
    <lineage>
        <taxon>Bacteria</taxon>
        <taxon>Candidatus Doudnaibacteriota</taxon>
    </lineage>
</organism>
<name>A0A1F5PKV6_9BACT</name>
<dbReference type="AlphaFoldDB" id="A0A1F5PKV6"/>
<reference evidence="1 2" key="1">
    <citation type="journal article" date="2016" name="Nat. Commun.">
        <title>Thousands of microbial genomes shed light on interconnected biogeochemical processes in an aquifer system.</title>
        <authorList>
            <person name="Anantharaman K."/>
            <person name="Brown C.T."/>
            <person name="Hug L.A."/>
            <person name="Sharon I."/>
            <person name="Castelle C.J."/>
            <person name="Probst A.J."/>
            <person name="Thomas B.C."/>
            <person name="Singh A."/>
            <person name="Wilkins M.J."/>
            <person name="Karaoz U."/>
            <person name="Brodie E.L."/>
            <person name="Williams K.H."/>
            <person name="Hubbard S.S."/>
            <person name="Banfield J.F."/>
        </authorList>
    </citation>
    <scope>NUCLEOTIDE SEQUENCE [LARGE SCALE GENOMIC DNA]</scope>
</reference>